<evidence type="ECO:0000313" key="1">
    <source>
        <dbReference type="EMBL" id="AMQ55545.1"/>
    </source>
</evidence>
<dbReference type="AlphaFoldDB" id="A0A142EK90"/>
<dbReference type="EMBL" id="CP012836">
    <property type="protein sequence ID" value="AMQ55545.1"/>
    <property type="molecule type" value="Genomic_DNA"/>
</dbReference>
<reference evidence="2" key="1">
    <citation type="submission" date="2015-09" db="EMBL/GenBank/DDBJ databases">
        <title>Complete sequence of Algoriphagus sp. M8-2.</title>
        <authorList>
            <person name="Shintani M."/>
        </authorList>
    </citation>
    <scope>NUCLEOTIDE SEQUENCE [LARGE SCALE GENOMIC DNA]</scope>
    <source>
        <strain evidence="2">M8-2</strain>
    </source>
</reference>
<accession>A0A142EK90</accession>
<proteinExistence type="predicted"/>
<dbReference type="KEGG" id="alm:AO498_03955"/>
<dbReference type="STRING" id="1727163.AO498_03955"/>
<dbReference type="InterPro" id="IPR009061">
    <property type="entry name" value="DNA-bd_dom_put_sf"/>
</dbReference>
<evidence type="ECO:0008006" key="3">
    <source>
        <dbReference type="Google" id="ProtNLM"/>
    </source>
</evidence>
<dbReference type="SUPFAM" id="SSF46955">
    <property type="entry name" value="Putative DNA-binding domain"/>
    <property type="match status" value="1"/>
</dbReference>
<sequence length="62" mass="7494">MNEKEDRIPKKEIMKMYGIDRTTFELWIKERNLPVIEISSHSKYIRRKDLIDWENNLIGSGN</sequence>
<evidence type="ECO:0000313" key="2">
    <source>
        <dbReference type="Proteomes" id="UP000073816"/>
    </source>
</evidence>
<dbReference type="PATRIC" id="fig|1727163.4.peg.823"/>
<reference evidence="1 2" key="2">
    <citation type="journal article" date="2016" name="Genome Announc.">
        <title>Complete Genome Sequence of Algoriphagus sp. Strain M8-2, Isolated from a Brackish Lake.</title>
        <authorList>
            <person name="Muraguchi Y."/>
            <person name="Kushimoto K."/>
            <person name="Ohtsubo Y."/>
            <person name="Suzuki T."/>
            <person name="Dohra H."/>
            <person name="Kimbara K."/>
            <person name="Shintani M."/>
        </authorList>
    </citation>
    <scope>NUCLEOTIDE SEQUENCE [LARGE SCALE GENOMIC DNA]</scope>
    <source>
        <strain evidence="1 2">M8-2</strain>
    </source>
</reference>
<gene>
    <name evidence="1" type="ORF">AO498_03955</name>
</gene>
<name>A0A142EK90_9BACT</name>
<protein>
    <recommendedName>
        <fullName evidence="3">Helix-turn-helix domain-containing protein</fullName>
    </recommendedName>
</protein>
<dbReference type="Proteomes" id="UP000073816">
    <property type="component" value="Chromosome"/>
</dbReference>
<keyword evidence="2" id="KW-1185">Reference proteome</keyword>
<organism evidence="1 2">
    <name type="scientific">Algoriphagus sanaruensis</name>
    <dbReference type="NCBI Taxonomy" id="1727163"/>
    <lineage>
        <taxon>Bacteria</taxon>
        <taxon>Pseudomonadati</taxon>
        <taxon>Bacteroidota</taxon>
        <taxon>Cytophagia</taxon>
        <taxon>Cytophagales</taxon>
        <taxon>Cyclobacteriaceae</taxon>
        <taxon>Algoriphagus</taxon>
    </lineage>
</organism>